<protein>
    <submittedName>
        <fullName evidence="1">Uncharacterized protein</fullName>
    </submittedName>
</protein>
<gene>
    <name evidence="1" type="ORF">SDRG_08719</name>
</gene>
<dbReference type="EMBL" id="JH767158">
    <property type="protein sequence ID" value="EQC33613.1"/>
    <property type="molecule type" value="Genomic_DNA"/>
</dbReference>
<reference evidence="1 2" key="1">
    <citation type="submission" date="2012-04" db="EMBL/GenBank/DDBJ databases">
        <title>The Genome Sequence of Saprolegnia declina VS20.</title>
        <authorList>
            <consortium name="The Broad Institute Genome Sequencing Platform"/>
            <person name="Russ C."/>
            <person name="Nusbaum C."/>
            <person name="Tyler B."/>
            <person name="van West P."/>
            <person name="Dieguez-Uribeondo J."/>
            <person name="de Bruijn I."/>
            <person name="Tripathy S."/>
            <person name="Jiang R."/>
            <person name="Young S.K."/>
            <person name="Zeng Q."/>
            <person name="Gargeya S."/>
            <person name="Fitzgerald M."/>
            <person name="Haas B."/>
            <person name="Abouelleil A."/>
            <person name="Alvarado L."/>
            <person name="Arachchi H.M."/>
            <person name="Berlin A."/>
            <person name="Chapman S.B."/>
            <person name="Goldberg J."/>
            <person name="Griggs A."/>
            <person name="Gujja S."/>
            <person name="Hansen M."/>
            <person name="Howarth C."/>
            <person name="Imamovic A."/>
            <person name="Larimer J."/>
            <person name="McCowen C."/>
            <person name="Montmayeur A."/>
            <person name="Murphy C."/>
            <person name="Neiman D."/>
            <person name="Pearson M."/>
            <person name="Priest M."/>
            <person name="Roberts A."/>
            <person name="Saif S."/>
            <person name="Shea T."/>
            <person name="Sisk P."/>
            <person name="Sykes S."/>
            <person name="Wortman J."/>
            <person name="Nusbaum C."/>
            <person name="Birren B."/>
        </authorList>
    </citation>
    <scope>NUCLEOTIDE SEQUENCE [LARGE SCALE GENOMIC DNA]</scope>
    <source>
        <strain evidence="1 2">VS20</strain>
    </source>
</reference>
<dbReference type="OrthoDB" id="124272at2759"/>
<name>T0RMP8_SAPDV</name>
<dbReference type="VEuPathDB" id="FungiDB:SDRG_08719"/>
<dbReference type="Proteomes" id="UP000030762">
    <property type="component" value="Unassembled WGS sequence"/>
</dbReference>
<dbReference type="OMA" id="CIVARPA"/>
<dbReference type="InParanoid" id="T0RMP8"/>
<evidence type="ECO:0000313" key="1">
    <source>
        <dbReference type="EMBL" id="EQC33613.1"/>
    </source>
</evidence>
<dbReference type="GeneID" id="19949446"/>
<evidence type="ECO:0000313" key="2">
    <source>
        <dbReference type="Proteomes" id="UP000030762"/>
    </source>
</evidence>
<accession>T0RMP8</accession>
<organism evidence="1 2">
    <name type="scientific">Saprolegnia diclina (strain VS20)</name>
    <dbReference type="NCBI Taxonomy" id="1156394"/>
    <lineage>
        <taxon>Eukaryota</taxon>
        <taxon>Sar</taxon>
        <taxon>Stramenopiles</taxon>
        <taxon>Oomycota</taxon>
        <taxon>Saprolegniomycetes</taxon>
        <taxon>Saprolegniales</taxon>
        <taxon>Saprolegniaceae</taxon>
        <taxon>Saprolegnia</taxon>
    </lineage>
</organism>
<proteinExistence type="predicted"/>
<keyword evidence="2" id="KW-1185">Reference proteome</keyword>
<sequence length="727" mass="76639">MQVARSARLARVADRRAARLCAKDGLVAACVTPRLLHCILDGRVHTVLKAPAAIVAVEILEDALLVATATGHIWSVAKPTAGQPLCTITLARAPDCSSAQDLLIDEPLGAKHRRSAASISAAPIACLPGVQSLCAIDASTFAATSNIFPTTVFSSPHAPVELEELEGDQSTCLVARPAARLSRWLLARMKAPETAQYVLLQGDCDGSVRFAVLSAARAVLCTGTLHEASSAIQGIVVMNAGLAIADASGNTSLLTQPSTISSKGPVTQGIVYVPGCLALVYCTLDGALWARPVTNDALQSPLALPLPPDVVALCSHGESTVTCLGSTGQLLVLTLPPSMAVAPLHEGYGKVGMYRRAGTDRSIKTQLNAIQAAADAKASLLIVSKALDRSLTNLEAALRLLQRVQAHGIASVVTCAVTTRRRHEPSLGLCSASSEDLLIRVTLESTHGAVSLEQWVLHVTVSHGTYSGDLSEFSVPCPPSLQSSWSAQLPVVSHSLLRVTCRLVFLVESKDPLLLPLGTVDVHLLAQATPWPGVPRQSQLSAAMLKQLYVPRPGAPSPRSLWAPAAMLDAPMALPPSAPLLWSLHLSLGDPIVLDGARAVLGVRVNSENVVVLVADHVERQVLLTLGVSDASDLSFVRASVLSKLPPAVGDAKAAHALCVAAGCYEALLHLEAKWTHAYESYADLFAPRRICAVEARQLLVALLAIEAQLCDLYWKMRKITNVHALA</sequence>
<dbReference type="RefSeq" id="XP_008612836.1">
    <property type="nucleotide sequence ID" value="XM_008614614.1"/>
</dbReference>
<dbReference type="eggNOG" id="ENOG502SHWU">
    <property type="taxonomic scope" value="Eukaryota"/>
</dbReference>
<dbReference type="AlphaFoldDB" id="T0RMP8"/>